<dbReference type="FunFam" id="1.10.238.10:FF:000527">
    <property type="entry name" value="Calmodulin-3"/>
    <property type="match status" value="1"/>
</dbReference>
<feature type="domain" description="EF-hand" evidence="4">
    <location>
        <begin position="169"/>
        <end position="187"/>
    </location>
</feature>
<dbReference type="GO" id="GO:0016460">
    <property type="term" value="C:myosin II complex"/>
    <property type="evidence" value="ECO:0007669"/>
    <property type="project" value="TreeGrafter"/>
</dbReference>
<dbReference type="SUPFAM" id="SSF47473">
    <property type="entry name" value="EF-hand"/>
    <property type="match status" value="1"/>
</dbReference>
<dbReference type="PANTHER" id="PTHR23048">
    <property type="entry name" value="MYOSIN LIGHT CHAIN 1, 3"/>
    <property type="match status" value="1"/>
</dbReference>
<feature type="domain" description="EF-hand" evidence="4">
    <location>
        <begin position="60"/>
        <end position="95"/>
    </location>
</feature>
<dbReference type="STRING" id="6832.A0A553NSN9"/>
<comment type="function">
    <text evidence="3">Troponin is the central regulatory protein of striated muscle contraction. Tn consists of three components: Tn-I which is the inhibitor of actomyosin ATPase, Tn-T which contains the binding site for tropomyosin and Tn-C. The binding of calcium to Tn-C abolishes the inhibitory action of Tn on actin filaments.</text>
</comment>
<dbReference type="Pfam" id="PF13499">
    <property type="entry name" value="EF-hand_7"/>
    <property type="match status" value="1"/>
</dbReference>
<dbReference type="InterPro" id="IPR050230">
    <property type="entry name" value="CALM/Myosin/TropC-like"/>
</dbReference>
<keyword evidence="1" id="KW-0677">Repeat</keyword>
<dbReference type="InterPro" id="IPR002048">
    <property type="entry name" value="EF_hand_dom"/>
</dbReference>
<organism evidence="5 6">
    <name type="scientific">Tigriopus californicus</name>
    <name type="common">Marine copepod</name>
    <dbReference type="NCBI Taxonomy" id="6832"/>
    <lineage>
        <taxon>Eukaryota</taxon>
        <taxon>Metazoa</taxon>
        <taxon>Ecdysozoa</taxon>
        <taxon>Arthropoda</taxon>
        <taxon>Crustacea</taxon>
        <taxon>Multicrustacea</taxon>
        <taxon>Hexanauplia</taxon>
        <taxon>Copepoda</taxon>
        <taxon>Harpacticoida</taxon>
        <taxon>Harpacticidae</taxon>
        <taxon>Tigriopus</taxon>
    </lineage>
</organism>
<evidence type="ECO:0000256" key="3">
    <source>
        <dbReference type="ARBA" id="ARBA00037722"/>
    </source>
</evidence>
<reference evidence="5 6" key="1">
    <citation type="journal article" date="2018" name="Nat. Ecol. Evol.">
        <title>Genomic signatures of mitonuclear coevolution across populations of Tigriopus californicus.</title>
        <authorList>
            <person name="Barreto F.S."/>
            <person name="Watson E.T."/>
            <person name="Lima T.G."/>
            <person name="Willett C.S."/>
            <person name="Edmands S."/>
            <person name="Li W."/>
            <person name="Burton R.S."/>
        </authorList>
    </citation>
    <scope>NUCLEOTIDE SEQUENCE [LARGE SCALE GENOMIC DNA]</scope>
    <source>
        <strain evidence="5 6">San Diego</strain>
    </source>
</reference>
<protein>
    <recommendedName>
        <fullName evidence="4">EF-hand domain-containing protein</fullName>
    </recommendedName>
</protein>
<dbReference type="GO" id="GO:0005509">
    <property type="term" value="F:calcium ion binding"/>
    <property type="evidence" value="ECO:0007669"/>
    <property type="project" value="InterPro"/>
</dbReference>
<dbReference type="EMBL" id="VCGU01000010">
    <property type="protein sequence ID" value="TRY68451.1"/>
    <property type="molecule type" value="Genomic_DNA"/>
</dbReference>
<gene>
    <name evidence="5" type="ORF">TCAL_04687</name>
</gene>
<dbReference type="PROSITE" id="PS00018">
    <property type="entry name" value="EF_HAND_1"/>
    <property type="match status" value="2"/>
</dbReference>
<dbReference type="Pfam" id="PF13833">
    <property type="entry name" value="EF-hand_8"/>
    <property type="match status" value="1"/>
</dbReference>
<keyword evidence="2" id="KW-0106">Calcium</keyword>
<dbReference type="Gene3D" id="1.10.238.10">
    <property type="entry name" value="EF-hand"/>
    <property type="match status" value="2"/>
</dbReference>
<name>A0A553NSN9_TIGCA</name>
<feature type="domain" description="EF-hand" evidence="4">
    <location>
        <begin position="24"/>
        <end position="59"/>
    </location>
</feature>
<evidence type="ECO:0000313" key="6">
    <source>
        <dbReference type="Proteomes" id="UP000318571"/>
    </source>
</evidence>
<keyword evidence="6" id="KW-1185">Reference proteome</keyword>
<dbReference type="CDD" id="cd00051">
    <property type="entry name" value="EFh"/>
    <property type="match status" value="1"/>
</dbReference>
<proteinExistence type="predicted"/>
<comment type="caution">
    <text evidence="5">The sequence shown here is derived from an EMBL/GenBank/DDBJ whole genome shotgun (WGS) entry which is preliminary data.</text>
</comment>
<evidence type="ECO:0000259" key="4">
    <source>
        <dbReference type="PROSITE" id="PS50222"/>
    </source>
</evidence>
<dbReference type="InterPro" id="IPR018247">
    <property type="entry name" value="EF_Hand_1_Ca_BS"/>
</dbReference>
<dbReference type="AlphaFoldDB" id="A0A553NSN9"/>
<dbReference type="PANTHER" id="PTHR23048:SF0">
    <property type="entry name" value="CALMODULIN LIKE 3"/>
    <property type="match status" value="1"/>
</dbReference>
<accession>A0A553NSN9</accession>
<dbReference type="OrthoDB" id="26525at2759"/>
<evidence type="ECO:0000313" key="5">
    <source>
        <dbReference type="EMBL" id="TRY68451.1"/>
    </source>
</evidence>
<evidence type="ECO:0000256" key="2">
    <source>
        <dbReference type="ARBA" id="ARBA00022837"/>
    </source>
</evidence>
<dbReference type="GO" id="GO:0072686">
    <property type="term" value="C:mitotic spindle"/>
    <property type="evidence" value="ECO:0007669"/>
    <property type="project" value="UniProtKB-ARBA"/>
</dbReference>
<sequence>MLTEGDIDSVIHKLAEHDLQVTSDEVLEYHEAFSEFDRDKNQNISTSELGCVMRSLGENPTSMELEAIINEFDEDGNGTIEFPEFSIMMARKAKDQQQKEHLHWQETFRVFTTPREYPKTPKELQEEHPIVERVLPIDEFRYVMSSLNISSRRIVDASTVDEMIAAVDDGDGKLDFKEFVELIQKRC</sequence>
<evidence type="ECO:0000256" key="1">
    <source>
        <dbReference type="ARBA" id="ARBA00022737"/>
    </source>
</evidence>
<dbReference type="PROSITE" id="PS50222">
    <property type="entry name" value="EF_HAND_2"/>
    <property type="match status" value="3"/>
</dbReference>
<dbReference type="Proteomes" id="UP000318571">
    <property type="component" value="Chromosome 1"/>
</dbReference>
<dbReference type="InterPro" id="IPR011992">
    <property type="entry name" value="EF-hand-dom_pair"/>
</dbReference>
<dbReference type="SMART" id="SM00054">
    <property type="entry name" value="EFh"/>
    <property type="match status" value="3"/>
</dbReference>